<feature type="region of interest" description="Disordered" evidence="2">
    <location>
        <begin position="1"/>
        <end position="55"/>
    </location>
</feature>
<dbReference type="InterPro" id="IPR027381">
    <property type="entry name" value="LytR/CpsA/Psr_C"/>
</dbReference>
<feature type="transmembrane region" description="Helical" evidence="3">
    <location>
        <begin position="58"/>
        <end position="78"/>
    </location>
</feature>
<feature type="domain" description="Cell envelope-related transcriptional attenuator" evidence="4">
    <location>
        <begin position="131"/>
        <end position="287"/>
    </location>
</feature>
<dbReference type="Pfam" id="PF13399">
    <property type="entry name" value="LytR_C"/>
    <property type="match status" value="1"/>
</dbReference>
<protein>
    <submittedName>
        <fullName evidence="6">LCP family protein</fullName>
    </submittedName>
</protein>
<comment type="similarity">
    <text evidence="1">Belongs to the LytR/CpsA/Psr (LCP) family.</text>
</comment>
<feature type="region of interest" description="Disordered" evidence="2">
    <location>
        <begin position="371"/>
        <end position="395"/>
    </location>
</feature>
<feature type="domain" description="LytR/CpsA/Psr regulator C-terminal" evidence="5">
    <location>
        <begin position="397"/>
        <end position="483"/>
    </location>
</feature>
<feature type="compositionally biased region" description="Basic residues" evidence="2">
    <location>
        <begin position="45"/>
        <end position="55"/>
    </location>
</feature>
<dbReference type="Gene3D" id="3.30.70.2390">
    <property type="match status" value="1"/>
</dbReference>
<keyword evidence="7" id="KW-1185">Reference proteome</keyword>
<dbReference type="PANTHER" id="PTHR33392">
    <property type="entry name" value="POLYISOPRENYL-TEICHOIC ACID--PEPTIDOGLYCAN TEICHOIC ACID TRANSFERASE TAGU"/>
    <property type="match status" value="1"/>
</dbReference>
<proteinExistence type="inferred from homology"/>
<evidence type="ECO:0000313" key="6">
    <source>
        <dbReference type="EMBL" id="MBF9070682.1"/>
    </source>
</evidence>
<dbReference type="Pfam" id="PF03816">
    <property type="entry name" value="LytR_cpsA_psr"/>
    <property type="match status" value="1"/>
</dbReference>
<dbReference type="NCBIfam" id="TIGR00350">
    <property type="entry name" value="lytR_cpsA_psr"/>
    <property type="match status" value="1"/>
</dbReference>
<comment type="caution">
    <text evidence="6">The sequence shown here is derived from an EMBL/GenBank/DDBJ whole genome shotgun (WGS) entry which is preliminary data.</text>
</comment>
<keyword evidence="3" id="KW-0812">Transmembrane</keyword>
<accession>A0A931FDG4</accession>
<dbReference type="RefSeq" id="WP_196195853.1">
    <property type="nucleotide sequence ID" value="NZ_JADPRT010000009.1"/>
</dbReference>
<organism evidence="6 7">
    <name type="scientific">Streptacidiphilus fuscans</name>
    <dbReference type="NCBI Taxonomy" id="2789292"/>
    <lineage>
        <taxon>Bacteria</taxon>
        <taxon>Bacillati</taxon>
        <taxon>Actinomycetota</taxon>
        <taxon>Actinomycetes</taxon>
        <taxon>Kitasatosporales</taxon>
        <taxon>Streptomycetaceae</taxon>
        <taxon>Streptacidiphilus</taxon>
    </lineage>
</organism>
<evidence type="ECO:0000259" key="4">
    <source>
        <dbReference type="Pfam" id="PF03816"/>
    </source>
</evidence>
<evidence type="ECO:0000256" key="3">
    <source>
        <dbReference type="SAM" id="Phobius"/>
    </source>
</evidence>
<keyword evidence="3" id="KW-0472">Membrane</keyword>
<sequence length="561" mass="57163">MTPPEESFGGRAAARQAARGKSVPGQRGASGGHAAGGRGTTAATGRRKQKPKQRAKRIAMGVGAFAILVAAAGCAWVYQLDGNIKHTALDSGSQPQKGAIIPGALNIMIIGSDTRLGGDASLGGADNSLPHADVEMLLHVSADHQNATVMSIPRDTDLQIPSCTASDGKTYSFPTHDQITNSLNYGPGCTVSAVNSLTGVHIDHYMMVDFTGVVNMSDAVGGVQVCSSANVYDPGSHLKLKAGTHTLVGSGALAFLRSRHAFGGASDVDRTQTQHIFLSALIHKMKSASTLADPTNVFNLAESASKAFQVDDGLAGVTSLISLANTLGSIPTDHITFATMPTAQDPYNPNAWLVPGPGSQQLFDAIANDQSLTPTASKPKPSASSSASATQTVDPSTVEVHVLNGTGITGQAAAVQSELVSKGYTNSSVVSTPMSVNASEVEYSDSDPSYKVEAQQVASALGLPSSSLTVTPGLTTVHVIVGPNLKVGGGSGASSKPSVDIGQATAQAHTENAGATVQCAQASPFPLGGLPASAAAYQGLTVEQAYALATRNGIPDSDQTK</sequence>
<name>A0A931FDG4_9ACTN</name>
<dbReference type="InterPro" id="IPR004474">
    <property type="entry name" value="LytR_CpsA_psr"/>
</dbReference>
<dbReference type="Proteomes" id="UP000657385">
    <property type="component" value="Unassembled WGS sequence"/>
</dbReference>
<feature type="compositionally biased region" description="Gly residues" evidence="2">
    <location>
        <begin position="28"/>
        <end position="39"/>
    </location>
</feature>
<evidence type="ECO:0000259" key="5">
    <source>
        <dbReference type="Pfam" id="PF13399"/>
    </source>
</evidence>
<dbReference type="Gene3D" id="3.40.630.190">
    <property type="entry name" value="LCP protein"/>
    <property type="match status" value="1"/>
</dbReference>
<dbReference type="InterPro" id="IPR050922">
    <property type="entry name" value="LytR/CpsA/Psr_CW_biosynth"/>
</dbReference>
<evidence type="ECO:0000256" key="2">
    <source>
        <dbReference type="SAM" id="MobiDB-lite"/>
    </source>
</evidence>
<dbReference type="AlphaFoldDB" id="A0A931FDG4"/>
<dbReference type="EMBL" id="JADPRT010000009">
    <property type="protein sequence ID" value="MBF9070682.1"/>
    <property type="molecule type" value="Genomic_DNA"/>
</dbReference>
<reference evidence="6" key="1">
    <citation type="submission" date="2020-11" db="EMBL/GenBank/DDBJ databases">
        <title>Isolation and identification of active actinomycetes.</title>
        <authorList>
            <person name="Yu B."/>
        </authorList>
    </citation>
    <scope>NUCLEOTIDE SEQUENCE</scope>
    <source>
        <strain evidence="6">NEAU-YB345</strain>
    </source>
</reference>
<evidence type="ECO:0000256" key="1">
    <source>
        <dbReference type="ARBA" id="ARBA00006068"/>
    </source>
</evidence>
<keyword evidence="3" id="KW-1133">Transmembrane helix</keyword>
<dbReference type="PANTHER" id="PTHR33392:SF6">
    <property type="entry name" value="POLYISOPRENYL-TEICHOIC ACID--PEPTIDOGLYCAN TEICHOIC ACID TRANSFERASE TAGU"/>
    <property type="match status" value="1"/>
</dbReference>
<feature type="compositionally biased region" description="Low complexity" evidence="2">
    <location>
        <begin position="9"/>
        <end position="20"/>
    </location>
</feature>
<gene>
    <name evidence="6" type="ORF">I2501_21915</name>
</gene>
<feature type="compositionally biased region" description="Low complexity" evidence="2">
    <location>
        <begin position="373"/>
        <end position="390"/>
    </location>
</feature>
<evidence type="ECO:0000313" key="7">
    <source>
        <dbReference type="Proteomes" id="UP000657385"/>
    </source>
</evidence>